<evidence type="ECO:0000313" key="3">
    <source>
        <dbReference type="Proteomes" id="UP000283530"/>
    </source>
</evidence>
<dbReference type="PANTHER" id="PTHR30289">
    <property type="entry name" value="UNCHARACTERIZED PROTEIN YBCL-RELATED"/>
    <property type="match status" value="1"/>
</dbReference>
<protein>
    <submittedName>
        <fullName evidence="2">UPF0098 protein</fullName>
    </submittedName>
</protein>
<dbReference type="SUPFAM" id="SSF49777">
    <property type="entry name" value="PEBP-like"/>
    <property type="match status" value="1"/>
</dbReference>
<dbReference type="Gene3D" id="3.90.280.10">
    <property type="entry name" value="PEBP-like"/>
    <property type="match status" value="1"/>
</dbReference>
<dbReference type="Pfam" id="PF24626">
    <property type="entry name" value="SH3_Tf2-1"/>
    <property type="match status" value="1"/>
</dbReference>
<dbReference type="InterPro" id="IPR008914">
    <property type="entry name" value="PEBP"/>
</dbReference>
<organism evidence="2 3">
    <name type="scientific">Cinnamomum micranthum f. kanehirae</name>
    <dbReference type="NCBI Taxonomy" id="337451"/>
    <lineage>
        <taxon>Eukaryota</taxon>
        <taxon>Viridiplantae</taxon>
        <taxon>Streptophyta</taxon>
        <taxon>Embryophyta</taxon>
        <taxon>Tracheophyta</taxon>
        <taxon>Spermatophyta</taxon>
        <taxon>Magnoliopsida</taxon>
        <taxon>Magnoliidae</taxon>
        <taxon>Laurales</taxon>
        <taxon>Lauraceae</taxon>
        <taxon>Cinnamomum</taxon>
    </lineage>
</organism>
<accession>A0A3S3PJU9</accession>
<feature type="domain" description="Tf2-1-like SH3-like" evidence="1">
    <location>
        <begin position="165"/>
        <end position="196"/>
    </location>
</feature>
<sequence>MANENFRLVSPDFDNGGRLPRKYTADGQGALKELSPPLEWYGVPYGTKSLALLVQDIDAPKPSSPLVPWVHWVVINIPPSLKGLPAGFSRMEQVLGGDYAVIQEGVNDWKMHGYRGPKPPTHGHRYQFMLYALNDWLDLGKKYPKSILVSPQMLHLLWSAEIHTVSKVNDMAYRLALPMELARIHDAFHVLMLTNYEAGMLTVDRKTLYGRP</sequence>
<dbReference type="OrthoDB" id="10251855at2759"/>
<reference evidence="2 3" key="1">
    <citation type="journal article" date="2019" name="Nat. Plants">
        <title>Stout camphor tree genome fills gaps in understanding of flowering plant genome evolution.</title>
        <authorList>
            <person name="Chaw S.M."/>
            <person name="Liu Y.C."/>
            <person name="Wu Y.W."/>
            <person name="Wang H.Y."/>
            <person name="Lin C.I."/>
            <person name="Wu C.S."/>
            <person name="Ke H.M."/>
            <person name="Chang L.Y."/>
            <person name="Hsu C.Y."/>
            <person name="Yang H.T."/>
            <person name="Sudianto E."/>
            <person name="Hsu M.H."/>
            <person name="Wu K.P."/>
            <person name="Wang L.N."/>
            <person name="Leebens-Mack J.H."/>
            <person name="Tsai I.J."/>
        </authorList>
    </citation>
    <scope>NUCLEOTIDE SEQUENCE [LARGE SCALE GENOMIC DNA]</scope>
    <source>
        <strain evidence="3">cv. Chaw 1501</strain>
        <tissue evidence="2">Young leaves</tissue>
    </source>
</reference>
<dbReference type="Proteomes" id="UP000283530">
    <property type="component" value="Unassembled WGS sequence"/>
</dbReference>
<gene>
    <name evidence="2" type="ORF">CKAN_02136300</name>
</gene>
<dbReference type="STRING" id="337451.A0A3S3PJU9"/>
<proteinExistence type="predicted"/>
<evidence type="ECO:0000259" key="1">
    <source>
        <dbReference type="Pfam" id="PF24626"/>
    </source>
</evidence>
<dbReference type="Pfam" id="PF01161">
    <property type="entry name" value="PBP"/>
    <property type="match status" value="1"/>
</dbReference>
<comment type="caution">
    <text evidence="2">The sequence shown here is derived from an EMBL/GenBank/DDBJ whole genome shotgun (WGS) entry which is preliminary data.</text>
</comment>
<dbReference type="InterPro" id="IPR005247">
    <property type="entry name" value="YbhB_YbcL/LppC-like"/>
</dbReference>
<dbReference type="AlphaFoldDB" id="A0A3S3PJU9"/>
<keyword evidence="3" id="KW-1185">Reference proteome</keyword>
<dbReference type="InterPro" id="IPR036610">
    <property type="entry name" value="PEBP-like_sf"/>
</dbReference>
<name>A0A3S3PJU9_9MAGN</name>
<evidence type="ECO:0000313" key="2">
    <source>
        <dbReference type="EMBL" id="RWR92157.1"/>
    </source>
</evidence>
<dbReference type="CDD" id="cd00865">
    <property type="entry name" value="PEBP_bact_arch"/>
    <property type="match status" value="1"/>
</dbReference>
<dbReference type="PANTHER" id="PTHR30289:SF1">
    <property type="entry name" value="PEBP (PHOSPHATIDYLETHANOLAMINE-BINDING PROTEIN) FAMILY PROTEIN"/>
    <property type="match status" value="1"/>
</dbReference>
<dbReference type="InterPro" id="IPR056924">
    <property type="entry name" value="SH3_Tf2-1"/>
</dbReference>
<dbReference type="EMBL" id="QPKB01000009">
    <property type="protein sequence ID" value="RWR92157.1"/>
    <property type="molecule type" value="Genomic_DNA"/>
</dbReference>
<dbReference type="NCBIfam" id="TIGR00481">
    <property type="entry name" value="YbhB/YbcL family Raf kinase inhibitor-like protein"/>
    <property type="match status" value="1"/>
</dbReference>